<keyword evidence="6 9" id="KW-0472">Membrane</keyword>
<proteinExistence type="inferred from homology"/>
<comment type="catalytic activity">
    <reaction evidence="8">
        <text>a ubiquinone + NADH + 5 H(+)(in) = a ubiquinol + NAD(+) + 4 H(+)(out)</text>
        <dbReference type="Rhea" id="RHEA:29091"/>
        <dbReference type="Rhea" id="RHEA-COMP:9565"/>
        <dbReference type="Rhea" id="RHEA-COMP:9566"/>
        <dbReference type="ChEBI" id="CHEBI:15378"/>
        <dbReference type="ChEBI" id="CHEBI:16389"/>
        <dbReference type="ChEBI" id="CHEBI:17976"/>
        <dbReference type="ChEBI" id="CHEBI:57540"/>
        <dbReference type="ChEBI" id="CHEBI:57945"/>
        <dbReference type="EC" id="7.1.1.2"/>
    </reaction>
</comment>
<dbReference type="Pfam" id="PF00146">
    <property type="entry name" value="NADHdh"/>
    <property type="match status" value="1"/>
</dbReference>
<dbReference type="GO" id="GO:0008137">
    <property type="term" value="F:NADH dehydrogenase (ubiquinone) activity"/>
    <property type="evidence" value="ECO:0007669"/>
    <property type="project" value="UniProtKB-EC"/>
</dbReference>
<dbReference type="CTD" id="4535"/>
<reference evidence="10" key="1">
    <citation type="journal article" date="2013" name="Mol. Phylogenet. Evol.">
        <title>Phylogenetic analyses of endoparasitic Acanthocephala based on mitochondrial genomes suggest secondary loss of sensory organs.</title>
        <authorList>
            <person name="Weber M."/>
            <person name="Wey-Fabrizius A.R."/>
            <person name="Podsiadlowski L."/>
            <person name="Witek A."/>
            <person name="Schill R.O."/>
            <person name="Sugar L."/>
            <person name="Herlyn H."/>
            <person name="Hankeln T."/>
        </authorList>
    </citation>
    <scope>NUCLEOTIDE SEQUENCE</scope>
</reference>
<evidence type="ECO:0000313" key="10">
    <source>
        <dbReference type="EMBL" id="CCA94482.2"/>
    </source>
</evidence>
<evidence type="ECO:0000256" key="4">
    <source>
        <dbReference type="ARBA" id="ARBA00022692"/>
    </source>
</evidence>
<feature type="transmembrane region" description="Helical" evidence="9">
    <location>
        <begin position="6"/>
        <end position="24"/>
    </location>
</feature>
<sequence>MRSVLSFVLIVMMVFLAVAYFTMLDRKVLGYGQFRKGPFKVSLWGVVQPLLDGVKLFLKSFVVTSNMSFLEVSLGASLVLSSMVLSWFYISSYLGCYDLLSGLVVVMILSGVSVIGVFMVGLFSASVYSVVGVLRSVAQMVSYEVVMGLILIMVFQMSGSINKMGGFSVFMGVMIVFILGLTVVMEVNRTPVDFLEGESELVSGGVTELGGLLFALMFLAEYGFMAFYSVLVSVVLTGGLSVWLVIGCVYMFSWLRLSLPRFRYDLLMLFSWKILMPVVMLMLIIVWCV</sequence>
<feature type="transmembrane region" description="Helical" evidence="9">
    <location>
        <begin position="167"/>
        <end position="187"/>
    </location>
</feature>
<keyword evidence="8" id="KW-0830">Ubiquinone</keyword>
<comment type="subcellular location">
    <subcellularLocation>
        <location evidence="1">Membrane</location>
        <topology evidence="1">Multi-pass membrane protein</topology>
    </subcellularLocation>
    <subcellularLocation>
        <location evidence="7">Mitochondrion inner membrane</location>
        <topology evidence="7">Multi-pass membrane protein</topology>
    </subcellularLocation>
</comment>
<dbReference type="PANTHER" id="PTHR11432:SF3">
    <property type="entry name" value="NADH-UBIQUINONE OXIDOREDUCTASE CHAIN 1"/>
    <property type="match status" value="1"/>
</dbReference>
<dbReference type="GeneID" id="14216932"/>
<feature type="transmembrane region" description="Helical" evidence="9">
    <location>
        <begin position="102"/>
        <end position="128"/>
    </location>
</feature>
<dbReference type="EMBL" id="FR856885">
    <property type="protein sequence ID" value="CCA94482.2"/>
    <property type="molecule type" value="Genomic_DNA"/>
</dbReference>
<dbReference type="RefSeq" id="YP_007183156.1">
    <property type="nucleotide sequence ID" value="NC_019807.1"/>
</dbReference>
<evidence type="ECO:0000256" key="3">
    <source>
        <dbReference type="ARBA" id="ARBA00021009"/>
    </source>
</evidence>
<evidence type="ECO:0000256" key="8">
    <source>
        <dbReference type="RuleBase" id="RU000473"/>
    </source>
</evidence>
<dbReference type="GO" id="GO:0005743">
    <property type="term" value="C:mitochondrial inner membrane"/>
    <property type="evidence" value="ECO:0007669"/>
    <property type="project" value="UniProtKB-SubCell"/>
</dbReference>
<geneLocation type="mitochondrion" evidence="10"/>
<organism evidence="10">
    <name type="scientific">Paratenuisentis ambiguus</name>
    <name type="common">Thorny-headed worm</name>
    <dbReference type="NCBI Taxonomy" id="185730"/>
    <lineage>
        <taxon>Eukaryota</taxon>
        <taxon>Metazoa</taxon>
        <taxon>Spiralia</taxon>
        <taxon>Lophotrochozoa</taxon>
        <taxon>Acanthocephala</taxon>
        <taxon>Eoacanthocephala</taxon>
        <taxon>Neoechinorhynchida</taxon>
        <taxon>Tenuisentidae</taxon>
        <taxon>Paratenuisentis</taxon>
    </lineage>
</organism>
<dbReference type="AlphaFoldDB" id="K0JA73"/>
<evidence type="ECO:0000256" key="2">
    <source>
        <dbReference type="ARBA" id="ARBA00010535"/>
    </source>
</evidence>
<feature type="transmembrane region" description="Helical" evidence="9">
    <location>
        <begin position="264"/>
        <end position="287"/>
    </location>
</feature>
<feature type="transmembrane region" description="Helical" evidence="9">
    <location>
        <begin position="140"/>
        <end position="161"/>
    </location>
</feature>
<evidence type="ECO:0000256" key="6">
    <source>
        <dbReference type="ARBA" id="ARBA00023136"/>
    </source>
</evidence>
<evidence type="ECO:0000256" key="1">
    <source>
        <dbReference type="ARBA" id="ARBA00004141"/>
    </source>
</evidence>
<feature type="transmembrane region" description="Helical" evidence="9">
    <location>
        <begin position="199"/>
        <end position="220"/>
    </location>
</feature>
<dbReference type="GO" id="GO:0009060">
    <property type="term" value="P:aerobic respiration"/>
    <property type="evidence" value="ECO:0007669"/>
    <property type="project" value="TreeGrafter"/>
</dbReference>
<feature type="transmembrane region" description="Helical" evidence="9">
    <location>
        <begin position="69"/>
        <end position="90"/>
    </location>
</feature>
<gene>
    <name evidence="10" type="primary">ND1</name>
</gene>
<keyword evidence="8 10" id="KW-0496">Mitochondrion</keyword>
<evidence type="ECO:0000256" key="9">
    <source>
        <dbReference type="SAM" id="Phobius"/>
    </source>
</evidence>
<dbReference type="PANTHER" id="PTHR11432">
    <property type="entry name" value="NADH DEHYDROGENASE SUBUNIT 1"/>
    <property type="match status" value="1"/>
</dbReference>
<dbReference type="EC" id="7.1.1.2" evidence="8"/>
<dbReference type="GO" id="GO:0003954">
    <property type="term" value="F:NADH dehydrogenase activity"/>
    <property type="evidence" value="ECO:0007669"/>
    <property type="project" value="TreeGrafter"/>
</dbReference>
<protein>
    <recommendedName>
        <fullName evidence="3 8">NADH-ubiquinone oxidoreductase chain 1</fullName>
        <ecNumber evidence="8">7.1.1.2</ecNumber>
    </recommendedName>
</protein>
<name>K0JA73_PARAB</name>
<keyword evidence="7" id="KW-0520">NAD</keyword>
<keyword evidence="5 9" id="KW-1133">Transmembrane helix</keyword>
<dbReference type="InterPro" id="IPR001694">
    <property type="entry name" value="NADH_UbQ_OxRdtase_su1/FPO"/>
</dbReference>
<keyword evidence="4 7" id="KW-0812">Transmembrane</keyword>
<evidence type="ECO:0000256" key="5">
    <source>
        <dbReference type="ARBA" id="ARBA00022989"/>
    </source>
</evidence>
<accession>K0JA73</accession>
<evidence type="ECO:0000256" key="7">
    <source>
        <dbReference type="RuleBase" id="RU000471"/>
    </source>
</evidence>
<comment type="similarity">
    <text evidence="2 7">Belongs to the complex I subunit 1 family.</text>
</comment>
<feature type="transmembrane region" description="Helical" evidence="9">
    <location>
        <begin position="226"/>
        <end position="252"/>
    </location>
</feature>